<dbReference type="SUPFAM" id="SSF54826">
    <property type="entry name" value="Enolase N-terminal domain-like"/>
    <property type="match status" value="1"/>
</dbReference>
<dbReference type="SMART" id="SM00922">
    <property type="entry name" value="MR_MLE"/>
    <property type="match status" value="1"/>
</dbReference>
<dbReference type="InterPro" id="IPR029065">
    <property type="entry name" value="Enolase_C-like"/>
</dbReference>
<dbReference type="EMBL" id="CAEZWQ010000070">
    <property type="protein sequence ID" value="CAB4663462.1"/>
    <property type="molecule type" value="Genomic_DNA"/>
</dbReference>
<dbReference type="InterPro" id="IPR013342">
    <property type="entry name" value="Mandelate_racemase_C"/>
</dbReference>
<dbReference type="Pfam" id="PF13378">
    <property type="entry name" value="MR_MLE_C"/>
    <property type="match status" value="1"/>
</dbReference>
<dbReference type="InterPro" id="IPR034593">
    <property type="entry name" value="DgoD-like"/>
</dbReference>
<gene>
    <name evidence="3" type="ORF">UFOPK2275_00689</name>
</gene>
<dbReference type="SFLD" id="SFLDS00001">
    <property type="entry name" value="Enolase"/>
    <property type="match status" value="1"/>
</dbReference>
<sequence length="394" mass="43630">MKITKIDTIQVESFPYLIFVQVHTDTGLIGVSDTYYATDAIRGYIHQWAAPLLLGKDPFHIERHWHTLYARNSARWGGTGGVEVRALSALDCALWDILGQALGVPIYQLLGGLAHDTIPTYNTCGGPMYGRLGSREGDGPDPLDDLWAAVNEPERLAEDLLSEGYTAMKIWPFDRYSLQGTGQHISAAEIEEGLEPIRRIRAAVGSKIEIMIEGHGYWDLTTAKKIARALEPYQIAWLEDFVLAHDIDAIAELKKSTTIPILASEMLVSKYQYRQLMERRAADIIMVDPTWVGGITESRKLTALAESFGLPVAMHDCTGPFTLMAGLHLSLSAPNAIYQESVRAYIRTWYSELVPHSVEIVNGHILPPTGIGIGTYLLPQVFERPDATVLSTSI</sequence>
<evidence type="ECO:0000259" key="2">
    <source>
        <dbReference type="SMART" id="SM00922"/>
    </source>
</evidence>
<dbReference type="InterPro" id="IPR018110">
    <property type="entry name" value="Mandel_Rmase/mucon_lact_enz_CS"/>
</dbReference>
<name>A0A6J6LP25_9ZZZZ</name>
<dbReference type="InterPro" id="IPR036849">
    <property type="entry name" value="Enolase-like_C_sf"/>
</dbReference>
<dbReference type="Gene3D" id="3.20.20.120">
    <property type="entry name" value="Enolase-like C-terminal domain"/>
    <property type="match status" value="1"/>
</dbReference>
<evidence type="ECO:0000256" key="1">
    <source>
        <dbReference type="ARBA" id="ARBA00023239"/>
    </source>
</evidence>
<accession>A0A6J6LP25</accession>
<dbReference type="AlphaFoldDB" id="A0A6J6LP25"/>
<dbReference type="Gene3D" id="3.30.390.10">
    <property type="entry name" value="Enolase-like, N-terminal domain"/>
    <property type="match status" value="1"/>
</dbReference>
<dbReference type="GO" id="GO:0009063">
    <property type="term" value="P:amino acid catabolic process"/>
    <property type="evidence" value="ECO:0007669"/>
    <property type="project" value="InterPro"/>
</dbReference>
<reference evidence="3" key="1">
    <citation type="submission" date="2020-05" db="EMBL/GenBank/DDBJ databases">
        <authorList>
            <person name="Chiriac C."/>
            <person name="Salcher M."/>
            <person name="Ghai R."/>
            <person name="Kavagutti S V."/>
        </authorList>
    </citation>
    <scope>NUCLEOTIDE SEQUENCE</scope>
</reference>
<proteinExistence type="predicted"/>
<keyword evidence="1" id="KW-0456">Lyase</keyword>
<dbReference type="Pfam" id="PF02746">
    <property type="entry name" value="MR_MLE_N"/>
    <property type="match status" value="1"/>
</dbReference>
<dbReference type="PROSITE" id="PS00908">
    <property type="entry name" value="MR_MLE_1"/>
    <property type="match status" value="1"/>
</dbReference>
<dbReference type="InterPro" id="IPR013341">
    <property type="entry name" value="Mandelate_racemase_N_dom"/>
</dbReference>
<dbReference type="SFLD" id="SFLDG00179">
    <property type="entry name" value="mandelate_racemase"/>
    <property type="match status" value="1"/>
</dbReference>
<dbReference type="PANTHER" id="PTHR48080">
    <property type="entry name" value="D-GALACTONATE DEHYDRATASE-RELATED"/>
    <property type="match status" value="1"/>
</dbReference>
<dbReference type="CDD" id="cd03316">
    <property type="entry name" value="MR_like"/>
    <property type="match status" value="1"/>
</dbReference>
<organism evidence="3">
    <name type="scientific">freshwater metagenome</name>
    <dbReference type="NCBI Taxonomy" id="449393"/>
    <lineage>
        <taxon>unclassified sequences</taxon>
        <taxon>metagenomes</taxon>
        <taxon>ecological metagenomes</taxon>
    </lineage>
</organism>
<dbReference type="GO" id="GO:0016829">
    <property type="term" value="F:lyase activity"/>
    <property type="evidence" value="ECO:0007669"/>
    <property type="project" value="UniProtKB-KW"/>
</dbReference>
<feature type="domain" description="Mandelate racemase/muconate lactonizing enzyme C-terminal" evidence="2">
    <location>
        <begin position="153"/>
        <end position="260"/>
    </location>
</feature>
<dbReference type="SUPFAM" id="SSF51604">
    <property type="entry name" value="Enolase C-terminal domain-like"/>
    <property type="match status" value="1"/>
</dbReference>
<evidence type="ECO:0000313" key="3">
    <source>
        <dbReference type="EMBL" id="CAB4663462.1"/>
    </source>
</evidence>
<dbReference type="InterPro" id="IPR029017">
    <property type="entry name" value="Enolase-like_N"/>
</dbReference>
<dbReference type="PANTHER" id="PTHR48080:SF2">
    <property type="entry name" value="D-GALACTONATE DEHYDRATASE"/>
    <property type="match status" value="1"/>
</dbReference>
<protein>
    <submittedName>
        <fullName evidence="3">Unannotated protein</fullName>
    </submittedName>
</protein>